<reference evidence="4 5" key="1">
    <citation type="submission" date="2019-02" db="EMBL/GenBank/DDBJ databases">
        <title>Deep-cultivation of Planctomycetes and their phenomic and genomic characterization uncovers novel biology.</title>
        <authorList>
            <person name="Wiegand S."/>
            <person name="Jogler M."/>
            <person name="Boedeker C."/>
            <person name="Pinto D."/>
            <person name="Vollmers J."/>
            <person name="Rivas-Marin E."/>
            <person name="Kohn T."/>
            <person name="Peeters S.H."/>
            <person name="Heuer A."/>
            <person name="Rast P."/>
            <person name="Oberbeckmann S."/>
            <person name="Bunk B."/>
            <person name="Jeske O."/>
            <person name="Meyerdierks A."/>
            <person name="Storesund J.E."/>
            <person name="Kallscheuer N."/>
            <person name="Luecker S."/>
            <person name="Lage O.M."/>
            <person name="Pohl T."/>
            <person name="Merkel B.J."/>
            <person name="Hornburger P."/>
            <person name="Mueller R.-W."/>
            <person name="Bruemmer F."/>
            <person name="Labrenz M."/>
            <person name="Spormann A.M."/>
            <person name="Op den Camp H."/>
            <person name="Overmann J."/>
            <person name="Amann R."/>
            <person name="Jetten M.S.M."/>
            <person name="Mascher T."/>
            <person name="Medema M.H."/>
            <person name="Devos D.P."/>
            <person name="Kaster A.-K."/>
            <person name="Ovreas L."/>
            <person name="Rohde M."/>
            <person name="Galperin M.Y."/>
            <person name="Jogler C."/>
        </authorList>
    </citation>
    <scope>NUCLEOTIDE SEQUENCE [LARGE SCALE GENOMIC DNA]</scope>
    <source>
        <strain evidence="4 5">Mal52</strain>
    </source>
</reference>
<evidence type="ECO:0000256" key="2">
    <source>
        <dbReference type="SAM" id="SignalP"/>
    </source>
</evidence>
<evidence type="ECO:0000313" key="4">
    <source>
        <dbReference type="EMBL" id="QDU45246.1"/>
    </source>
</evidence>
<proteinExistence type="predicted"/>
<dbReference type="RefSeq" id="WP_145377644.1">
    <property type="nucleotide sequence ID" value="NZ_CP036276.1"/>
</dbReference>
<keyword evidence="1" id="KW-1133">Transmembrane helix</keyword>
<dbReference type="KEGG" id="sdyn:Mal52_37380"/>
<dbReference type="Proteomes" id="UP000319383">
    <property type="component" value="Chromosome"/>
</dbReference>
<keyword evidence="2" id="KW-0732">Signal</keyword>
<keyword evidence="1" id="KW-0472">Membrane</keyword>
<evidence type="ECO:0000313" key="5">
    <source>
        <dbReference type="Proteomes" id="UP000319383"/>
    </source>
</evidence>
<sequence length="219" mass="23060" precursor="true">MKHLLLASFVSLSLASSAQAGMIVDQEYLIEFGWGHSTSRATNLPLGQEFTPTLNELDFVDLYIGDADTAVGPGVSFFVNIRSGSITGTILGTSSTVVVADGTNTGVNSLLDFVVTRFTFTDVVSLTQGTTHVIEVVQLPPFGTYTMNYFAYGGRPGSSTYAGGDVIAGGVPLIDNDLAFREGLLNAPAVPEPSTFALLGIGGLALVGYGWRRKRQQAA</sequence>
<feature type="signal peptide" evidence="2">
    <location>
        <begin position="1"/>
        <end position="20"/>
    </location>
</feature>
<organism evidence="4 5">
    <name type="scientific">Symmachiella dynata</name>
    <dbReference type="NCBI Taxonomy" id="2527995"/>
    <lineage>
        <taxon>Bacteria</taxon>
        <taxon>Pseudomonadati</taxon>
        <taxon>Planctomycetota</taxon>
        <taxon>Planctomycetia</taxon>
        <taxon>Planctomycetales</taxon>
        <taxon>Planctomycetaceae</taxon>
        <taxon>Symmachiella</taxon>
    </lineage>
</organism>
<feature type="transmembrane region" description="Helical" evidence="1">
    <location>
        <begin position="194"/>
        <end position="211"/>
    </location>
</feature>
<name>A0A517ZRX5_9PLAN</name>
<dbReference type="EMBL" id="CP036276">
    <property type="protein sequence ID" value="QDU45246.1"/>
    <property type="molecule type" value="Genomic_DNA"/>
</dbReference>
<feature type="chain" id="PRO_5021900512" evidence="2">
    <location>
        <begin position="21"/>
        <end position="219"/>
    </location>
</feature>
<protein>
    <submittedName>
        <fullName evidence="4">PEP-CTERM motif protein</fullName>
    </submittedName>
</protein>
<feature type="domain" description="Ice-binding protein C-terminal" evidence="3">
    <location>
        <begin position="189"/>
        <end position="214"/>
    </location>
</feature>
<keyword evidence="5" id="KW-1185">Reference proteome</keyword>
<dbReference type="NCBIfam" id="TIGR02595">
    <property type="entry name" value="PEP_CTERM"/>
    <property type="match status" value="1"/>
</dbReference>
<keyword evidence="1" id="KW-0812">Transmembrane</keyword>
<dbReference type="AlphaFoldDB" id="A0A517ZRX5"/>
<dbReference type="Pfam" id="PF07589">
    <property type="entry name" value="PEP-CTERM"/>
    <property type="match status" value="1"/>
</dbReference>
<evidence type="ECO:0000259" key="3">
    <source>
        <dbReference type="Pfam" id="PF07589"/>
    </source>
</evidence>
<evidence type="ECO:0000256" key="1">
    <source>
        <dbReference type="SAM" id="Phobius"/>
    </source>
</evidence>
<gene>
    <name evidence="4" type="ORF">Mal52_37380</name>
</gene>
<dbReference type="InterPro" id="IPR013424">
    <property type="entry name" value="Ice-binding_C"/>
</dbReference>
<accession>A0A517ZRX5</accession>